<organism evidence="1 2">
    <name type="scientific">Ficus carica</name>
    <name type="common">Common fig</name>
    <dbReference type="NCBI Taxonomy" id="3494"/>
    <lineage>
        <taxon>Eukaryota</taxon>
        <taxon>Viridiplantae</taxon>
        <taxon>Streptophyta</taxon>
        <taxon>Embryophyta</taxon>
        <taxon>Tracheophyta</taxon>
        <taxon>Spermatophyta</taxon>
        <taxon>Magnoliopsida</taxon>
        <taxon>eudicotyledons</taxon>
        <taxon>Gunneridae</taxon>
        <taxon>Pentapetalae</taxon>
        <taxon>rosids</taxon>
        <taxon>fabids</taxon>
        <taxon>Rosales</taxon>
        <taxon>Moraceae</taxon>
        <taxon>Ficeae</taxon>
        <taxon>Ficus</taxon>
    </lineage>
</organism>
<proteinExistence type="predicted"/>
<dbReference type="AlphaFoldDB" id="A0AA87ZQF9"/>
<keyword evidence="2" id="KW-1185">Reference proteome</keyword>
<evidence type="ECO:0000313" key="2">
    <source>
        <dbReference type="Proteomes" id="UP001187192"/>
    </source>
</evidence>
<comment type="caution">
    <text evidence="1">The sequence shown here is derived from an EMBL/GenBank/DDBJ whole genome shotgun (WGS) entry which is preliminary data.</text>
</comment>
<evidence type="ECO:0000313" key="1">
    <source>
        <dbReference type="EMBL" id="GMN36585.1"/>
    </source>
</evidence>
<protein>
    <submittedName>
        <fullName evidence="1">Uncharacterized protein</fullName>
    </submittedName>
</protein>
<dbReference type="EMBL" id="BTGU01002317">
    <property type="protein sequence ID" value="GMN36585.1"/>
    <property type="molecule type" value="Genomic_DNA"/>
</dbReference>
<name>A0AA87ZQF9_FICCA</name>
<reference evidence="1" key="1">
    <citation type="submission" date="2023-07" db="EMBL/GenBank/DDBJ databases">
        <title>draft genome sequence of fig (Ficus carica).</title>
        <authorList>
            <person name="Takahashi T."/>
            <person name="Nishimura K."/>
        </authorList>
    </citation>
    <scope>NUCLEOTIDE SEQUENCE</scope>
</reference>
<dbReference type="Proteomes" id="UP001187192">
    <property type="component" value="Unassembled WGS sequence"/>
</dbReference>
<accession>A0AA87ZQF9</accession>
<sequence length="163" mass="18487">MPCVMVYVKPSYDASYAKNDMLERKKEGNKLSGDKSPVLWPPSEVGLSYGKSKSIVARRKLVFSHEIIELGDGWWDGSCYIGAIFEAQQYEVWKVTDFWRDWSHKIAVHVFNLDRINAVNVVACNEGPAAAVGFQVPRDEDVGVVKGFLSIFLEYGSEMKFLW</sequence>
<gene>
    <name evidence="1" type="ORF">TIFTF001_042467</name>
</gene>